<dbReference type="EC" id="2.7.10.1" evidence="22"/>
<dbReference type="PROSITE" id="PS00109">
    <property type="entry name" value="PROTEIN_KINASE_TYR"/>
    <property type="match status" value="1"/>
</dbReference>
<evidence type="ECO:0000256" key="24">
    <source>
        <dbReference type="SAM" id="Phobius"/>
    </source>
</evidence>
<dbReference type="Pfam" id="PF00757">
    <property type="entry name" value="Furin-like"/>
    <property type="match status" value="1"/>
</dbReference>
<comment type="cofactor">
    <cofactor evidence="1">
        <name>Mn(2+)</name>
        <dbReference type="ChEBI" id="CHEBI:29035"/>
    </cofactor>
</comment>
<dbReference type="PANTHER" id="PTHR24416:SF525">
    <property type="entry name" value="INSULIN-LIKE RECEPTOR"/>
    <property type="match status" value="1"/>
</dbReference>
<dbReference type="GO" id="GO:0005009">
    <property type="term" value="F:insulin receptor activity"/>
    <property type="evidence" value="ECO:0007669"/>
    <property type="project" value="TreeGrafter"/>
</dbReference>
<evidence type="ECO:0000256" key="19">
    <source>
        <dbReference type="ARBA" id="ARBA00023211"/>
    </source>
</evidence>
<dbReference type="SMART" id="SM00060">
    <property type="entry name" value="FN3"/>
    <property type="match status" value="3"/>
</dbReference>
<dbReference type="GO" id="GO:0007399">
    <property type="term" value="P:nervous system development"/>
    <property type="evidence" value="ECO:0007669"/>
    <property type="project" value="UniProtKB-ARBA"/>
</dbReference>
<dbReference type="PRINTS" id="PR00109">
    <property type="entry name" value="TYRKINASE"/>
</dbReference>
<organism evidence="27">
    <name type="scientific">Nyssomyia neivai</name>
    <dbReference type="NCBI Taxonomy" id="330878"/>
    <lineage>
        <taxon>Eukaryota</taxon>
        <taxon>Metazoa</taxon>
        <taxon>Ecdysozoa</taxon>
        <taxon>Arthropoda</taxon>
        <taxon>Hexapoda</taxon>
        <taxon>Insecta</taxon>
        <taxon>Pterygota</taxon>
        <taxon>Neoptera</taxon>
        <taxon>Endopterygota</taxon>
        <taxon>Diptera</taxon>
        <taxon>Nematocera</taxon>
        <taxon>Psychodoidea</taxon>
        <taxon>Psychodidae</taxon>
        <taxon>Nyssomyia</taxon>
    </lineage>
</organism>
<dbReference type="GO" id="GO:0042593">
    <property type="term" value="P:glucose homeostasis"/>
    <property type="evidence" value="ECO:0007669"/>
    <property type="project" value="TreeGrafter"/>
</dbReference>
<keyword evidence="7" id="KW-0479">Metal-binding</keyword>
<feature type="region of interest" description="Disordered" evidence="23">
    <location>
        <begin position="1457"/>
        <end position="1501"/>
    </location>
</feature>
<name>A0A1L8DJW7_9DIPT</name>
<dbReference type="PROSITE" id="PS50011">
    <property type="entry name" value="PROTEIN_KINASE_DOM"/>
    <property type="match status" value="1"/>
</dbReference>
<keyword evidence="3 22" id="KW-0597">Phosphoprotein</keyword>
<dbReference type="InterPro" id="IPR001245">
    <property type="entry name" value="Ser-Thr/Tyr_kinase_cat_dom"/>
</dbReference>
<keyword evidence="13 24" id="KW-1133">Transmembrane helix</keyword>
<dbReference type="CDD" id="cd05032">
    <property type="entry name" value="PTKc_InsR_like"/>
    <property type="match status" value="1"/>
</dbReference>
<dbReference type="InterPro" id="IPR006211">
    <property type="entry name" value="Furin-like_Cys-rich_dom"/>
</dbReference>
<dbReference type="Pfam" id="PF01030">
    <property type="entry name" value="Recep_L_domain"/>
    <property type="match status" value="2"/>
</dbReference>
<evidence type="ECO:0000256" key="11">
    <source>
        <dbReference type="ARBA" id="ARBA00022777"/>
    </source>
</evidence>
<keyword evidence="9" id="KW-0677">Repeat</keyword>
<evidence type="ECO:0000256" key="1">
    <source>
        <dbReference type="ARBA" id="ARBA00001936"/>
    </source>
</evidence>
<dbReference type="InterPro" id="IPR017441">
    <property type="entry name" value="Protein_kinase_ATP_BS"/>
</dbReference>
<reference evidence="27" key="1">
    <citation type="submission" date="2016-12" db="EMBL/GenBank/DDBJ databases">
        <title>An insight into the sialome and mialome of the sand fly, Nyssomyia neivai.</title>
        <authorList>
            <person name="Sebastian V."/>
            <person name="Goulart T.M."/>
            <person name="Oliveira W."/>
            <person name="Calvo E."/>
            <person name="Oliveira L.F."/>
            <person name="Pinto M.C."/>
            <person name="Rosselino A.M."/>
            <person name="Ribeiro J.M."/>
        </authorList>
    </citation>
    <scope>NUCLEOTIDE SEQUENCE</scope>
</reference>
<dbReference type="SUPFAM" id="SSF49265">
    <property type="entry name" value="Fibronectin type III"/>
    <property type="match status" value="3"/>
</dbReference>
<dbReference type="GO" id="GO:0030154">
    <property type="term" value="P:cell differentiation"/>
    <property type="evidence" value="ECO:0007669"/>
    <property type="project" value="UniProtKB-ARBA"/>
</dbReference>
<keyword evidence="12 21" id="KW-0067">ATP-binding</keyword>
<dbReference type="Gene3D" id="2.10.220.10">
    <property type="entry name" value="Hormone Receptor, Insulin-like Growth Factor Receptor 1, Chain A, domain 2"/>
    <property type="match status" value="1"/>
</dbReference>
<dbReference type="CDD" id="cd00064">
    <property type="entry name" value="FU"/>
    <property type="match status" value="1"/>
</dbReference>
<comment type="similarity">
    <text evidence="22">Belongs to the protein kinase superfamily. Tyr protein kinase family. Insulin receptor subfamily.</text>
</comment>
<feature type="domain" description="Fibronectin type-III" evidence="26">
    <location>
        <begin position="973"/>
        <end position="1074"/>
    </location>
</feature>
<dbReference type="Gene3D" id="3.30.200.20">
    <property type="entry name" value="Phosphorylase Kinase, domain 1"/>
    <property type="match status" value="1"/>
</dbReference>
<proteinExistence type="inferred from homology"/>
<dbReference type="SMART" id="SM00261">
    <property type="entry name" value="FU"/>
    <property type="match status" value="1"/>
</dbReference>
<evidence type="ECO:0000256" key="17">
    <source>
        <dbReference type="ARBA" id="ARBA00023170"/>
    </source>
</evidence>
<dbReference type="PANTHER" id="PTHR24416">
    <property type="entry name" value="TYROSINE-PROTEIN KINASE RECEPTOR"/>
    <property type="match status" value="1"/>
</dbReference>
<dbReference type="PROSITE" id="PS00239">
    <property type="entry name" value="RECEPTOR_TYR_KIN_II"/>
    <property type="match status" value="1"/>
</dbReference>
<evidence type="ECO:0000256" key="15">
    <source>
        <dbReference type="ARBA" id="ARBA00023137"/>
    </source>
</evidence>
<evidence type="ECO:0000256" key="20">
    <source>
        <dbReference type="ARBA" id="ARBA00051243"/>
    </source>
</evidence>
<dbReference type="FunFam" id="2.60.40.10:FF:000087">
    <property type="entry name" value="Tyrosine-protein kinase receptor"/>
    <property type="match status" value="1"/>
</dbReference>
<dbReference type="GO" id="GO:0043560">
    <property type="term" value="F:insulin receptor substrate binding"/>
    <property type="evidence" value="ECO:0007669"/>
    <property type="project" value="TreeGrafter"/>
</dbReference>
<feature type="domain" description="Protein kinase" evidence="25">
    <location>
        <begin position="1138"/>
        <end position="1417"/>
    </location>
</feature>
<dbReference type="InterPro" id="IPR003961">
    <property type="entry name" value="FN3_dom"/>
</dbReference>
<dbReference type="GO" id="GO:0005899">
    <property type="term" value="C:insulin receptor complex"/>
    <property type="evidence" value="ECO:0007669"/>
    <property type="project" value="TreeGrafter"/>
</dbReference>
<evidence type="ECO:0000256" key="12">
    <source>
        <dbReference type="ARBA" id="ARBA00022840"/>
    </source>
</evidence>
<evidence type="ECO:0000256" key="7">
    <source>
        <dbReference type="ARBA" id="ARBA00022723"/>
    </source>
</evidence>
<evidence type="ECO:0000256" key="18">
    <source>
        <dbReference type="ARBA" id="ARBA00023180"/>
    </source>
</evidence>
<evidence type="ECO:0000256" key="22">
    <source>
        <dbReference type="RuleBase" id="RU000312"/>
    </source>
</evidence>
<dbReference type="PROSITE" id="PS00107">
    <property type="entry name" value="PROTEIN_KINASE_ATP"/>
    <property type="match status" value="1"/>
</dbReference>
<evidence type="ECO:0000256" key="5">
    <source>
        <dbReference type="ARBA" id="ARBA00022685"/>
    </source>
</evidence>
<keyword evidence="11 27" id="KW-0418">Kinase</keyword>
<dbReference type="InterPro" id="IPR011009">
    <property type="entry name" value="Kinase-like_dom_sf"/>
</dbReference>
<accession>A0A1L8DJW7</accession>
<dbReference type="Pfam" id="PF07714">
    <property type="entry name" value="PK_Tyr_Ser-Thr"/>
    <property type="match status" value="1"/>
</dbReference>
<evidence type="ECO:0000256" key="14">
    <source>
        <dbReference type="ARBA" id="ARBA00023136"/>
    </source>
</evidence>
<protein>
    <recommendedName>
        <fullName evidence="22">Tyrosine-protein kinase receptor</fullName>
        <ecNumber evidence="22">2.7.10.1</ecNumber>
    </recommendedName>
</protein>
<dbReference type="InterPro" id="IPR002011">
    <property type="entry name" value="Tyr_kinase_rcpt_2_CS"/>
</dbReference>
<dbReference type="InterPro" id="IPR009030">
    <property type="entry name" value="Growth_fac_rcpt_cys_sf"/>
</dbReference>
<dbReference type="SUPFAM" id="SSF52058">
    <property type="entry name" value="L domain-like"/>
    <property type="match status" value="2"/>
</dbReference>
<feature type="compositionally biased region" description="Pro residues" evidence="23">
    <location>
        <begin position="794"/>
        <end position="806"/>
    </location>
</feature>
<dbReference type="InterPro" id="IPR000719">
    <property type="entry name" value="Prot_kinase_dom"/>
</dbReference>
<dbReference type="InterPro" id="IPR036941">
    <property type="entry name" value="Rcpt_L-dom_sf"/>
</dbReference>
<comment type="catalytic activity">
    <reaction evidence="20 22">
        <text>L-tyrosyl-[protein] + ATP = O-phospho-L-tyrosyl-[protein] + ADP + H(+)</text>
        <dbReference type="Rhea" id="RHEA:10596"/>
        <dbReference type="Rhea" id="RHEA-COMP:10136"/>
        <dbReference type="Rhea" id="RHEA-COMP:20101"/>
        <dbReference type="ChEBI" id="CHEBI:15378"/>
        <dbReference type="ChEBI" id="CHEBI:30616"/>
        <dbReference type="ChEBI" id="CHEBI:46858"/>
        <dbReference type="ChEBI" id="CHEBI:61978"/>
        <dbReference type="ChEBI" id="CHEBI:456216"/>
        <dbReference type="EC" id="2.7.10.1"/>
    </reaction>
</comment>
<evidence type="ECO:0000256" key="9">
    <source>
        <dbReference type="ARBA" id="ARBA00022737"/>
    </source>
</evidence>
<feature type="region of interest" description="Disordered" evidence="23">
    <location>
        <begin position="791"/>
        <end position="812"/>
    </location>
</feature>
<feature type="transmembrane region" description="Helical" evidence="24">
    <location>
        <begin position="1077"/>
        <end position="1101"/>
    </location>
</feature>
<dbReference type="FunFam" id="3.80.20.20:FF:000001">
    <property type="entry name" value="Tyrosine-protein kinase receptor"/>
    <property type="match status" value="1"/>
</dbReference>
<dbReference type="InterPro" id="IPR036116">
    <property type="entry name" value="FN3_sf"/>
</dbReference>
<keyword evidence="17 22" id="KW-0675">Receptor</keyword>
<sequence>MKKRKLSANLCKKTSWFHEGSAAMVALGSTPEDGDTCRNVEGVRRHNKLIGSSKNSCRMLKVPKYSHQGFIETCSKKWLTPRRLSYFTNILVLCVFVLTLSLTVQLVHGDQIQPETHMAASNNTGVCQSMDLRNNASQLERLRDCRVIEGFLQILLMDRLKGADKAFETLEFPNLTEITNYLMIYRVNGLNTLRKLFPNLAVIRGNQLFVNYALIVYELMDIEEVGLTSLTHIGRGAVRIQNNPNLCYVHTIDWTLIAPHTLKTDHYIRGNSKENLCPMCPGSKRGEKDIDHESPKTTIECPIARHEPYNRLCWNSENCQKTCPDGCKTTEFKIPCSANNQCCDPSCLGGCSPWDPKNCTVCRYLSVGYGRDVKCVKECPHSFYKHMNRRCITKEECLNVTRSIDVRDVSKLYPYIPFNGTCTLECPTNYYKMDNDTNNRTCIPCNGLCRKTCDAAKIDSISTAQQMRGCTHIAGSLEIQIMNQGGLNIVKELEEFLSNIEEIDGYLKVARSFPLVSLSFLKNLKVIHGKALEYNRNSLIVLDNANLQSLWNTTSQLRIERGGISFHYNPKLCLYKIEALKNSIAGMAGKDFYQVQDVAKTSNGDKIACNVTKLIVNTTRIGDQGAVIEWEPFQLEDDRALLGYVVSYIEAPYRNVSLYDGRDACGTDGWKVDDVGRENYTQTSISYPLARLEPYTQYAYYVKTYTVATEQMGAQSDIIYFRTRPGRPEQVQRLRTTANGTSEIVVEWEPPLRASGNLTSYCILATISKDNEELGSKRNYCTYGLKPEADLPAHPTPFPKPTSPTPDDPEKCACKKNEKPKLSEADAEIQISFEDHLHNYVYIKKPSRTRRSISPLNGNNSILTDVSSYFPNDNNIIFPDNPMIEDSVISEHQKKDIMDETNNYYVQVYRELNVSETKYVIKQLKHYTQYRISVVACREVEENVYSKNEKEIPNCSTKAFDSQRTGKIGGADDVTHVHVAKTNNNTLIISWRAPKNPNSVILTYSVHIHKVDDVNSLRKPTVFCLQKDKYDKSNGTYTVPMSEPGNYSVRIVATSLAGDGNMTEPHYVAITMDNDNAIYITLGVVIPFLTVVAFIGGFLYYQKKVKSVPDLKLIATVNPDYVSMQYTPDEWEMLRDNITQLKELGQGSFGMVYEGTITKLEKHGENVKCAIKTVNENATDRERMNFLREASVMKAFDTHHVVRLLGVVSRGQPTLVIMELMAKGDLKGYLRSHRPDPEAIKTGQSPPQPPTLKRILQMAIEIADGMAYLAAKKFVHRDLAARNCMVAEDMTVKIGDFGMTRDIYETDYYRKGTKGLLPVRWMSPESLKDGVFTSSSDVFSYGVVLWEMATLASQPYQGLSNDQVLRYVIDGGVMERPENCPDKLYHLMRDCWQHKPNLRPSFIEIVTSLLDDAHTTFTRVSFYHSDEGAEVRIQQENAMQAAAENRSDDATTLLRRDDEALSIDDEHDTDENFLMERPRSHQLITTASSYPKKKQQHSPLR</sequence>
<dbReference type="SUPFAM" id="SSF57184">
    <property type="entry name" value="Growth factor receptor domain"/>
    <property type="match status" value="1"/>
</dbReference>
<evidence type="ECO:0000256" key="21">
    <source>
        <dbReference type="PROSITE-ProRule" id="PRU10141"/>
    </source>
</evidence>
<dbReference type="SUPFAM" id="SSF56112">
    <property type="entry name" value="Protein kinase-like (PK-like)"/>
    <property type="match status" value="1"/>
</dbReference>
<keyword evidence="5" id="KW-0165">Cleavage on pair of basic residues</keyword>
<keyword evidence="8" id="KW-0732">Signal</keyword>
<keyword evidence="19" id="KW-0464">Manganese</keyword>
<dbReference type="Pfam" id="PF00041">
    <property type="entry name" value="fn3"/>
    <property type="match status" value="1"/>
</dbReference>
<dbReference type="Gene3D" id="3.80.20.20">
    <property type="entry name" value="Receptor L-domain"/>
    <property type="match status" value="2"/>
</dbReference>
<keyword evidence="18" id="KW-0325">Glycoprotein</keyword>
<evidence type="ECO:0000256" key="23">
    <source>
        <dbReference type="SAM" id="MobiDB-lite"/>
    </source>
</evidence>
<evidence type="ECO:0000259" key="26">
    <source>
        <dbReference type="PROSITE" id="PS50853"/>
    </source>
</evidence>
<evidence type="ECO:0000256" key="16">
    <source>
        <dbReference type="ARBA" id="ARBA00023157"/>
    </source>
</evidence>
<evidence type="ECO:0000259" key="25">
    <source>
        <dbReference type="PROSITE" id="PS50011"/>
    </source>
</evidence>
<feature type="binding site" evidence="21">
    <location>
        <position position="1172"/>
    </location>
    <ligand>
        <name>ATP</name>
        <dbReference type="ChEBI" id="CHEBI:30616"/>
    </ligand>
</feature>
<keyword evidence="15" id="KW-0829">Tyrosine-protein kinase</keyword>
<evidence type="ECO:0000256" key="6">
    <source>
        <dbReference type="ARBA" id="ARBA00022692"/>
    </source>
</evidence>
<feature type="compositionally biased region" description="Basic residues" evidence="23">
    <location>
        <begin position="1491"/>
        <end position="1501"/>
    </location>
</feature>
<dbReference type="InterPro" id="IPR020635">
    <property type="entry name" value="Tyr_kinase_cat_dom"/>
</dbReference>
<dbReference type="Gene3D" id="1.10.510.10">
    <property type="entry name" value="Transferase(Phosphotransferase) domain 1"/>
    <property type="match status" value="1"/>
</dbReference>
<dbReference type="GO" id="GO:0005524">
    <property type="term" value="F:ATP binding"/>
    <property type="evidence" value="ECO:0007669"/>
    <property type="project" value="UniProtKB-UniRule"/>
</dbReference>
<keyword evidence="10 21" id="KW-0547">Nucleotide-binding</keyword>
<evidence type="ECO:0000256" key="4">
    <source>
        <dbReference type="ARBA" id="ARBA00022679"/>
    </source>
</evidence>
<dbReference type="Gene3D" id="2.60.40.10">
    <property type="entry name" value="Immunoglobulins"/>
    <property type="match status" value="3"/>
</dbReference>
<evidence type="ECO:0000256" key="10">
    <source>
        <dbReference type="ARBA" id="ARBA00022741"/>
    </source>
</evidence>
<evidence type="ECO:0000256" key="13">
    <source>
        <dbReference type="ARBA" id="ARBA00022989"/>
    </source>
</evidence>
<evidence type="ECO:0000256" key="8">
    <source>
        <dbReference type="ARBA" id="ARBA00022729"/>
    </source>
</evidence>
<dbReference type="FunFam" id="1.10.510.10:FF:000528">
    <property type="entry name" value="Tyrosine-protein kinase receptor"/>
    <property type="match status" value="1"/>
</dbReference>
<evidence type="ECO:0000256" key="2">
    <source>
        <dbReference type="ARBA" id="ARBA00004479"/>
    </source>
</evidence>
<feature type="domain" description="Fibronectin type-III" evidence="26">
    <location>
        <begin position="610"/>
        <end position="726"/>
    </location>
</feature>
<dbReference type="GO" id="GO:0046872">
    <property type="term" value="F:metal ion binding"/>
    <property type="evidence" value="ECO:0007669"/>
    <property type="project" value="UniProtKB-KW"/>
</dbReference>
<dbReference type="InterPro" id="IPR006212">
    <property type="entry name" value="Furin_repeat"/>
</dbReference>
<comment type="subcellular location">
    <subcellularLocation>
        <location evidence="2">Membrane</location>
        <topology evidence="2">Single-pass type I membrane protein</topology>
    </subcellularLocation>
</comment>
<dbReference type="PROSITE" id="PS50853">
    <property type="entry name" value="FN3"/>
    <property type="match status" value="2"/>
</dbReference>
<keyword evidence="4" id="KW-0808">Transferase</keyword>
<dbReference type="InterPro" id="IPR050122">
    <property type="entry name" value="RTK"/>
</dbReference>
<evidence type="ECO:0000313" key="27">
    <source>
        <dbReference type="EMBL" id="JAV06640.1"/>
    </source>
</evidence>
<dbReference type="EMBL" id="GFDF01007444">
    <property type="protein sequence ID" value="JAV06640.1"/>
    <property type="molecule type" value="Transcribed_RNA"/>
</dbReference>
<dbReference type="InterPro" id="IPR008266">
    <property type="entry name" value="Tyr_kinase_AS"/>
</dbReference>
<dbReference type="CDD" id="cd00063">
    <property type="entry name" value="FN3"/>
    <property type="match status" value="2"/>
</dbReference>
<feature type="compositionally biased region" description="Acidic residues" evidence="23">
    <location>
        <begin position="1460"/>
        <end position="1473"/>
    </location>
</feature>
<dbReference type="GO" id="GO:0030424">
    <property type="term" value="C:axon"/>
    <property type="evidence" value="ECO:0007669"/>
    <property type="project" value="TreeGrafter"/>
</dbReference>
<keyword evidence="14 24" id="KW-0472">Membrane</keyword>
<feature type="transmembrane region" description="Helical" evidence="24">
    <location>
        <begin position="86"/>
        <end position="107"/>
    </location>
</feature>
<dbReference type="FunFam" id="3.30.200.20:FF:000026">
    <property type="entry name" value="Tyrosine-protein kinase receptor"/>
    <property type="match status" value="1"/>
</dbReference>
<dbReference type="InterPro" id="IPR000494">
    <property type="entry name" value="Rcpt_L-dom"/>
</dbReference>
<dbReference type="GO" id="GO:0043410">
    <property type="term" value="P:positive regulation of MAPK cascade"/>
    <property type="evidence" value="ECO:0007669"/>
    <property type="project" value="TreeGrafter"/>
</dbReference>
<dbReference type="SMART" id="SM00219">
    <property type="entry name" value="TyrKc"/>
    <property type="match status" value="1"/>
</dbReference>
<dbReference type="GO" id="GO:0051897">
    <property type="term" value="P:positive regulation of phosphatidylinositol 3-kinase/protein kinase B signal transduction"/>
    <property type="evidence" value="ECO:0007669"/>
    <property type="project" value="TreeGrafter"/>
</dbReference>
<keyword evidence="16" id="KW-1015">Disulfide bond</keyword>
<keyword evidence="6 22" id="KW-0812">Transmembrane</keyword>
<evidence type="ECO:0000256" key="3">
    <source>
        <dbReference type="ARBA" id="ARBA00022553"/>
    </source>
</evidence>
<dbReference type="InterPro" id="IPR013783">
    <property type="entry name" value="Ig-like_fold"/>
</dbReference>